<protein>
    <submittedName>
        <fullName evidence="1">Uncharacterized protein</fullName>
    </submittedName>
</protein>
<accession>A0A0V0SJW0</accession>
<keyword evidence="2" id="KW-1185">Reference proteome</keyword>
<evidence type="ECO:0000313" key="1">
    <source>
        <dbReference type="EMBL" id="KRX26939.1"/>
    </source>
</evidence>
<gene>
    <name evidence="1" type="ORF">T07_8407</name>
</gene>
<organism evidence="1 2">
    <name type="scientific">Trichinella nelsoni</name>
    <dbReference type="NCBI Taxonomy" id="6336"/>
    <lineage>
        <taxon>Eukaryota</taxon>
        <taxon>Metazoa</taxon>
        <taxon>Ecdysozoa</taxon>
        <taxon>Nematoda</taxon>
        <taxon>Enoplea</taxon>
        <taxon>Dorylaimia</taxon>
        <taxon>Trichinellida</taxon>
        <taxon>Trichinellidae</taxon>
        <taxon>Trichinella</taxon>
    </lineage>
</organism>
<dbReference type="Proteomes" id="UP000054630">
    <property type="component" value="Unassembled WGS sequence"/>
</dbReference>
<name>A0A0V0SJW0_9BILA</name>
<evidence type="ECO:0000313" key="2">
    <source>
        <dbReference type="Proteomes" id="UP000054630"/>
    </source>
</evidence>
<proteinExistence type="predicted"/>
<dbReference type="EMBL" id="JYDL01000005">
    <property type="protein sequence ID" value="KRX26939.1"/>
    <property type="molecule type" value="Genomic_DNA"/>
</dbReference>
<comment type="caution">
    <text evidence="1">The sequence shown here is derived from an EMBL/GenBank/DDBJ whole genome shotgun (WGS) entry which is preliminary data.</text>
</comment>
<dbReference type="AlphaFoldDB" id="A0A0V0SJW0"/>
<reference evidence="1 2" key="1">
    <citation type="submission" date="2015-01" db="EMBL/GenBank/DDBJ databases">
        <title>Evolution of Trichinella species and genotypes.</title>
        <authorList>
            <person name="Korhonen P.K."/>
            <person name="Edoardo P."/>
            <person name="Giuseppe L.R."/>
            <person name="Gasser R.B."/>
        </authorList>
    </citation>
    <scope>NUCLEOTIDE SEQUENCE [LARGE SCALE GENOMIC DNA]</scope>
    <source>
        <strain evidence="1">ISS37</strain>
    </source>
</reference>
<sequence length="62" mass="7075">MPPVPTAEAAAACICCLTTYATEAQKRCIFELDIVNVEQIQELKFDQPINYNSYNLLHRMLK</sequence>